<dbReference type="InterPro" id="IPR003717">
    <property type="entry name" value="RecO"/>
</dbReference>
<sequence length="314" mass="32971">MLDTRLMAPSPKTSDAASRMSWLRKGSGGIPGTYNAPGTVAKPPHKAANTPRPHIPAMEWQAPAVVLDARPLGEGGAVVSLLTEAHGRHAGLARGGASRAQAPVWQAGNLVEARWVARLADQLGSLSGELVHPAAALAMEDPLSLALLSSACAVAEGALPDREPHARTFHGLVSLIARLGREGAAPLLPDYVRWEAELLAELGYGLDLARCAVTGTHEDLTHVSPKTGRAASRAAAEPYADRLLPLPPFLLGSQTPSEPAEWLAGLRLTGHFLGKDAFGHHHKPLPTARDLLFQRIASLAAPEAGLPAEKEPDA</sequence>
<comment type="caution">
    <text evidence="9">The sequence shown here is derived from an EMBL/GenBank/DDBJ whole genome shotgun (WGS) entry which is preliminary data.</text>
</comment>
<dbReference type="Pfam" id="PF11967">
    <property type="entry name" value="RecO_N"/>
    <property type="match status" value="1"/>
</dbReference>
<dbReference type="SUPFAM" id="SSF50249">
    <property type="entry name" value="Nucleic acid-binding proteins"/>
    <property type="match status" value="1"/>
</dbReference>
<dbReference type="EMBL" id="BAAAFZ010000007">
    <property type="protein sequence ID" value="GAA0569141.1"/>
    <property type="molecule type" value="Genomic_DNA"/>
</dbReference>
<dbReference type="PANTHER" id="PTHR33991:SF1">
    <property type="entry name" value="DNA REPAIR PROTEIN RECO"/>
    <property type="match status" value="1"/>
</dbReference>
<dbReference type="InterPro" id="IPR022572">
    <property type="entry name" value="DNA_rep/recomb_RecO_N"/>
</dbReference>
<reference evidence="9 10" key="1">
    <citation type="journal article" date="2019" name="Int. J. Syst. Evol. Microbiol.">
        <title>The Global Catalogue of Microorganisms (GCM) 10K type strain sequencing project: providing services to taxonomists for standard genome sequencing and annotation.</title>
        <authorList>
            <consortium name="The Broad Institute Genomics Platform"/>
            <consortium name="The Broad Institute Genome Sequencing Center for Infectious Disease"/>
            <person name="Wu L."/>
            <person name="Ma J."/>
        </authorList>
    </citation>
    <scope>NUCLEOTIDE SEQUENCE [LARGE SCALE GENOMIC DNA]</scope>
    <source>
        <strain evidence="9 10">JCM 9933</strain>
    </source>
</reference>
<keyword evidence="10" id="KW-1185">Reference proteome</keyword>
<evidence type="ECO:0000256" key="2">
    <source>
        <dbReference type="ARBA" id="ARBA00021310"/>
    </source>
</evidence>
<dbReference type="InterPro" id="IPR012340">
    <property type="entry name" value="NA-bd_OB-fold"/>
</dbReference>
<gene>
    <name evidence="7 9" type="primary">recO</name>
    <name evidence="9" type="ORF">GCM10009416_04270</name>
</gene>
<evidence type="ECO:0000313" key="10">
    <source>
        <dbReference type="Proteomes" id="UP001501588"/>
    </source>
</evidence>
<proteinExistence type="inferred from homology"/>
<dbReference type="InterPro" id="IPR037278">
    <property type="entry name" value="ARFGAP/RecO"/>
</dbReference>
<dbReference type="HAMAP" id="MF_00201">
    <property type="entry name" value="RecO"/>
    <property type="match status" value="1"/>
</dbReference>
<evidence type="ECO:0000256" key="6">
    <source>
        <dbReference type="ARBA" id="ARBA00033409"/>
    </source>
</evidence>
<accession>A0ABN1ELF5</accession>
<evidence type="ECO:0000256" key="7">
    <source>
        <dbReference type="HAMAP-Rule" id="MF_00201"/>
    </source>
</evidence>
<dbReference type="PANTHER" id="PTHR33991">
    <property type="entry name" value="DNA REPAIR PROTEIN RECO"/>
    <property type="match status" value="1"/>
</dbReference>
<comment type="function">
    <text evidence="7">Involved in DNA repair and RecF pathway recombination.</text>
</comment>
<dbReference type="SUPFAM" id="SSF57863">
    <property type="entry name" value="ArfGap/RecO-like zinc finger"/>
    <property type="match status" value="1"/>
</dbReference>
<dbReference type="InterPro" id="IPR042242">
    <property type="entry name" value="RecO_C"/>
</dbReference>
<evidence type="ECO:0000256" key="1">
    <source>
        <dbReference type="ARBA" id="ARBA00007452"/>
    </source>
</evidence>
<evidence type="ECO:0000313" key="9">
    <source>
        <dbReference type="EMBL" id="GAA0569141.1"/>
    </source>
</evidence>
<evidence type="ECO:0000256" key="5">
    <source>
        <dbReference type="ARBA" id="ARBA00023204"/>
    </source>
</evidence>
<comment type="similarity">
    <text evidence="1 7">Belongs to the RecO family.</text>
</comment>
<protein>
    <recommendedName>
        <fullName evidence="2 7">DNA repair protein RecO</fullName>
    </recommendedName>
    <alternativeName>
        <fullName evidence="6 7">Recombination protein O</fullName>
    </alternativeName>
</protein>
<evidence type="ECO:0000259" key="8">
    <source>
        <dbReference type="Pfam" id="PF11967"/>
    </source>
</evidence>
<keyword evidence="5 7" id="KW-0234">DNA repair</keyword>
<keyword evidence="3 7" id="KW-0227">DNA damage</keyword>
<dbReference type="Gene3D" id="2.40.50.140">
    <property type="entry name" value="Nucleic acid-binding proteins"/>
    <property type="match status" value="1"/>
</dbReference>
<dbReference type="Pfam" id="PF02565">
    <property type="entry name" value="RecO_C"/>
    <property type="match status" value="1"/>
</dbReference>
<keyword evidence="4 7" id="KW-0233">DNA recombination</keyword>
<evidence type="ECO:0000256" key="3">
    <source>
        <dbReference type="ARBA" id="ARBA00022763"/>
    </source>
</evidence>
<dbReference type="Gene3D" id="1.20.1440.120">
    <property type="entry name" value="Recombination protein O, C-terminal domain"/>
    <property type="match status" value="1"/>
</dbReference>
<evidence type="ECO:0000256" key="4">
    <source>
        <dbReference type="ARBA" id="ARBA00023172"/>
    </source>
</evidence>
<dbReference type="NCBIfam" id="TIGR00613">
    <property type="entry name" value="reco"/>
    <property type="match status" value="1"/>
</dbReference>
<name>A0ABN1ELF5_9PROT</name>
<feature type="domain" description="DNA replication/recombination mediator RecO N-terminal" evidence="8">
    <location>
        <begin position="58"/>
        <end position="133"/>
    </location>
</feature>
<dbReference type="Proteomes" id="UP001501588">
    <property type="component" value="Unassembled WGS sequence"/>
</dbReference>
<organism evidence="9 10">
    <name type="scientific">Craurococcus roseus</name>
    <dbReference type="NCBI Taxonomy" id="77585"/>
    <lineage>
        <taxon>Bacteria</taxon>
        <taxon>Pseudomonadati</taxon>
        <taxon>Pseudomonadota</taxon>
        <taxon>Alphaproteobacteria</taxon>
        <taxon>Acetobacterales</taxon>
        <taxon>Acetobacteraceae</taxon>
        <taxon>Craurococcus</taxon>
    </lineage>
</organism>